<evidence type="ECO:0008006" key="3">
    <source>
        <dbReference type="Google" id="ProtNLM"/>
    </source>
</evidence>
<sequence>MRKITLLVLFIYTFFNAQSVEIEYSINKDKSNTNYSLFVEGQKSLFVPKDKCEKDHEDKNLIPLISSEIIVEKDTDIKIFDKIGRTRVYYKPNIQKLSWEISTEVKQENGFNLQKATTTLRDKKWIVWYITDITIIEGPYLFKGLPGLVYSVNDENNTYQFQLTQIKKEFTKCSLDLEKYKEITEEKYISTINTSNTADNKLLESLMKLDIPKDGLESLNNKISESNILRGL</sequence>
<accession>A0AAU0F2Z4</accession>
<proteinExistence type="predicted"/>
<reference evidence="1" key="1">
    <citation type="submission" date="2023-10" db="EMBL/GenBank/DDBJ databases">
        <title>Characterization and whole genome sequencing of a novel strain of Bergeyella porcorum QD2021 isolated from pig.</title>
        <authorList>
            <person name="Liu G."/>
            <person name="Chen C."/>
            <person name="Han X."/>
        </authorList>
    </citation>
    <scope>NUCLEOTIDE SEQUENCE</scope>
    <source>
        <strain evidence="1">QD2021</strain>
    </source>
</reference>
<gene>
    <name evidence="1" type="ORF">BPO_1652</name>
</gene>
<dbReference type="KEGG" id="bpor:BPO_1652"/>
<evidence type="ECO:0000313" key="1">
    <source>
        <dbReference type="EMBL" id="WOC52299.1"/>
    </source>
</evidence>
<dbReference type="AlphaFoldDB" id="A0AAU0F2Z4"/>
<name>A0AAU0F2Z4_9FLAO</name>
<keyword evidence="2" id="KW-1185">Reference proteome</keyword>
<dbReference type="EMBL" id="CP136426">
    <property type="protein sequence ID" value="WOC52299.1"/>
    <property type="molecule type" value="Genomic_DNA"/>
</dbReference>
<protein>
    <recommendedName>
        <fullName evidence="3">GLPGLI family protein</fullName>
    </recommendedName>
</protein>
<organism evidence="1 2">
    <name type="scientific">Bergeyella porcorum</name>
    <dbReference type="NCBI Taxonomy" id="1735111"/>
    <lineage>
        <taxon>Bacteria</taxon>
        <taxon>Pseudomonadati</taxon>
        <taxon>Bacteroidota</taxon>
        <taxon>Flavobacteriia</taxon>
        <taxon>Flavobacteriales</taxon>
        <taxon>Weeksellaceae</taxon>
        <taxon>Bergeyella</taxon>
    </lineage>
</organism>
<dbReference type="NCBIfam" id="TIGR01200">
    <property type="entry name" value="GLPGLI"/>
    <property type="match status" value="1"/>
</dbReference>
<dbReference type="RefSeq" id="WP_327983764.1">
    <property type="nucleotide sequence ID" value="NZ_CP136426.1"/>
</dbReference>
<dbReference type="InterPro" id="IPR005901">
    <property type="entry name" value="GLPGLI"/>
</dbReference>
<dbReference type="Proteomes" id="UP001432059">
    <property type="component" value="Chromosome"/>
</dbReference>
<evidence type="ECO:0000313" key="2">
    <source>
        <dbReference type="Proteomes" id="UP001432059"/>
    </source>
</evidence>